<dbReference type="AlphaFoldDB" id="A0AAW1QZ50"/>
<gene>
    <name evidence="7" type="ORF">WJX81_000272</name>
</gene>
<keyword evidence="8" id="KW-1185">Reference proteome</keyword>
<feature type="domain" description="DUF202" evidence="6">
    <location>
        <begin position="45"/>
        <end position="117"/>
    </location>
</feature>
<evidence type="ECO:0000313" key="7">
    <source>
        <dbReference type="EMBL" id="KAK9826784.1"/>
    </source>
</evidence>
<evidence type="ECO:0000256" key="4">
    <source>
        <dbReference type="ARBA" id="ARBA00023136"/>
    </source>
</evidence>
<keyword evidence="4 5" id="KW-0472">Membrane</keyword>
<reference evidence="7 8" key="1">
    <citation type="journal article" date="2024" name="Nat. Commun.">
        <title>Phylogenomics reveals the evolutionary origins of lichenization in chlorophyte algae.</title>
        <authorList>
            <person name="Puginier C."/>
            <person name="Libourel C."/>
            <person name="Otte J."/>
            <person name="Skaloud P."/>
            <person name="Haon M."/>
            <person name="Grisel S."/>
            <person name="Petersen M."/>
            <person name="Berrin J.G."/>
            <person name="Delaux P.M."/>
            <person name="Dal Grande F."/>
            <person name="Keller J."/>
        </authorList>
    </citation>
    <scope>NUCLEOTIDE SEQUENCE [LARGE SCALE GENOMIC DNA]</scope>
    <source>
        <strain evidence="7 8">SAG 245.80</strain>
    </source>
</reference>
<dbReference type="Pfam" id="PF02656">
    <property type="entry name" value="DUF202"/>
    <property type="match status" value="1"/>
</dbReference>
<keyword evidence="3 5" id="KW-1133">Transmembrane helix</keyword>
<dbReference type="EMBL" id="JALJOU010000062">
    <property type="protein sequence ID" value="KAK9826784.1"/>
    <property type="molecule type" value="Genomic_DNA"/>
</dbReference>
<evidence type="ECO:0000256" key="2">
    <source>
        <dbReference type="ARBA" id="ARBA00022692"/>
    </source>
</evidence>
<comment type="caution">
    <text evidence="7">The sequence shown here is derived from an EMBL/GenBank/DDBJ whole genome shotgun (WGS) entry which is preliminary data.</text>
</comment>
<proteinExistence type="predicted"/>
<evidence type="ECO:0000259" key="6">
    <source>
        <dbReference type="Pfam" id="PF02656"/>
    </source>
</evidence>
<evidence type="ECO:0000256" key="3">
    <source>
        <dbReference type="ARBA" id="ARBA00022989"/>
    </source>
</evidence>
<dbReference type="PANTHER" id="PTHR46140:SF1">
    <property type="entry name" value="VACUOLAR TRANSPORTER CHAPERONE COMPLEX SUBUNIT 4-RELATED"/>
    <property type="match status" value="1"/>
</dbReference>
<comment type="subcellular location">
    <subcellularLocation>
        <location evidence="1">Endomembrane system</location>
        <topology evidence="1">Multi-pass membrane protein</topology>
    </subcellularLocation>
</comment>
<accession>A0AAW1QZ50</accession>
<evidence type="ECO:0000256" key="1">
    <source>
        <dbReference type="ARBA" id="ARBA00004127"/>
    </source>
</evidence>
<dbReference type="PANTHER" id="PTHR46140">
    <property type="entry name" value="VACUOLAR TRANSPORTER CHAPERONE 1-RELATED"/>
    <property type="match status" value="1"/>
</dbReference>
<dbReference type="InterPro" id="IPR003807">
    <property type="entry name" value="DUF202"/>
</dbReference>
<feature type="transmembrane region" description="Helical" evidence="5">
    <location>
        <begin position="137"/>
        <end position="159"/>
    </location>
</feature>
<name>A0AAW1QZ50_9CHLO</name>
<evidence type="ECO:0000313" key="8">
    <source>
        <dbReference type="Proteomes" id="UP001445335"/>
    </source>
</evidence>
<sequence>MANAANGAQNHVIPQISDALFGTRSHTAGARYQVPRKVPLRIEPKTFFANERTFLSWVSMAITIGGVTTALVGFQSEGGGGHESGPIMPGTTDLITILLTPVAIAMVIYALFCFYWRSVFLRKKQMGFYNDYVGPAVLCGLVMLVLSVIMVVAFIEVLAY</sequence>
<protein>
    <recommendedName>
        <fullName evidence="6">DUF202 domain-containing protein</fullName>
    </recommendedName>
</protein>
<evidence type="ECO:0000256" key="5">
    <source>
        <dbReference type="SAM" id="Phobius"/>
    </source>
</evidence>
<dbReference type="Proteomes" id="UP001445335">
    <property type="component" value="Unassembled WGS sequence"/>
</dbReference>
<organism evidence="7 8">
    <name type="scientific">Elliptochloris bilobata</name>
    <dbReference type="NCBI Taxonomy" id="381761"/>
    <lineage>
        <taxon>Eukaryota</taxon>
        <taxon>Viridiplantae</taxon>
        <taxon>Chlorophyta</taxon>
        <taxon>core chlorophytes</taxon>
        <taxon>Trebouxiophyceae</taxon>
        <taxon>Trebouxiophyceae incertae sedis</taxon>
        <taxon>Elliptochloris clade</taxon>
        <taxon>Elliptochloris</taxon>
    </lineage>
</organism>
<dbReference type="GO" id="GO:0012505">
    <property type="term" value="C:endomembrane system"/>
    <property type="evidence" value="ECO:0007669"/>
    <property type="project" value="UniProtKB-SubCell"/>
</dbReference>
<feature type="transmembrane region" description="Helical" evidence="5">
    <location>
        <begin position="54"/>
        <end position="74"/>
    </location>
</feature>
<keyword evidence="2 5" id="KW-0812">Transmembrane</keyword>
<feature type="transmembrane region" description="Helical" evidence="5">
    <location>
        <begin position="94"/>
        <end position="116"/>
    </location>
</feature>
<dbReference type="InterPro" id="IPR051572">
    <property type="entry name" value="VTC_Complex_Subunit"/>
</dbReference>